<dbReference type="PANTHER" id="PTHR11426">
    <property type="entry name" value="HISTONE H3"/>
    <property type="match status" value="1"/>
</dbReference>
<keyword evidence="8" id="KW-0238">DNA-binding</keyword>
<evidence type="ECO:0000256" key="6">
    <source>
        <dbReference type="ARBA" id="ARBA00020835"/>
    </source>
</evidence>
<feature type="domain" description="Core Histone H2A/H2B/H3" evidence="11">
    <location>
        <begin position="45"/>
        <end position="117"/>
    </location>
</feature>
<evidence type="ECO:0000256" key="9">
    <source>
        <dbReference type="ARBA" id="ARBA00023242"/>
    </source>
</evidence>
<comment type="caution">
    <text evidence="12">The sequence shown here is derived from an EMBL/GenBank/DDBJ whole genome shotgun (WGS) entry which is preliminary data.</text>
</comment>
<dbReference type="InterPro" id="IPR007125">
    <property type="entry name" value="H2A/H2B/H3"/>
</dbReference>
<comment type="subcellular location">
    <subcellularLocation>
        <location evidence="3">Chromosome</location>
    </subcellularLocation>
    <subcellularLocation>
        <location evidence="2">Nucleus</location>
    </subcellularLocation>
</comment>
<keyword evidence="7" id="KW-0158">Chromosome</keyword>
<evidence type="ECO:0000313" key="12">
    <source>
        <dbReference type="EMBL" id="OOO14214.1"/>
    </source>
</evidence>
<keyword evidence="10" id="KW-0544">Nucleosome core</keyword>
<dbReference type="PRINTS" id="PR00622">
    <property type="entry name" value="HISTONEH3"/>
</dbReference>
<evidence type="ECO:0000256" key="3">
    <source>
        <dbReference type="ARBA" id="ARBA00004286"/>
    </source>
</evidence>
<dbReference type="InterPro" id="IPR009072">
    <property type="entry name" value="Histone-fold"/>
</dbReference>
<dbReference type="GO" id="GO:0000786">
    <property type="term" value="C:nucleosome"/>
    <property type="evidence" value="ECO:0007669"/>
    <property type="project" value="UniProtKB-KW"/>
</dbReference>
<evidence type="ECO:0000256" key="10">
    <source>
        <dbReference type="ARBA" id="ARBA00023269"/>
    </source>
</evidence>
<dbReference type="GO" id="GO:0003677">
    <property type="term" value="F:DNA binding"/>
    <property type="evidence" value="ECO:0007669"/>
    <property type="project" value="UniProtKB-KW"/>
</dbReference>
<organism evidence="12 13">
    <name type="scientific">Aspergillus oryzae</name>
    <name type="common">Yellow koji mold</name>
    <dbReference type="NCBI Taxonomy" id="5062"/>
    <lineage>
        <taxon>Eukaryota</taxon>
        <taxon>Fungi</taxon>
        <taxon>Dikarya</taxon>
        <taxon>Ascomycota</taxon>
        <taxon>Pezizomycotina</taxon>
        <taxon>Eurotiomycetes</taxon>
        <taxon>Eurotiomycetidae</taxon>
        <taxon>Eurotiales</taxon>
        <taxon>Aspergillaceae</taxon>
        <taxon>Aspergillus</taxon>
        <taxon>Aspergillus subgen. Circumdati</taxon>
    </lineage>
</organism>
<dbReference type="SMART" id="SM00428">
    <property type="entry name" value="H3"/>
    <property type="match status" value="1"/>
</dbReference>
<dbReference type="SUPFAM" id="SSF47113">
    <property type="entry name" value="Histone-fold"/>
    <property type="match status" value="1"/>
</dbReference>
<dbReference type="EMBL" id="MKZY01000001">
    <property type="protein sequence ID" value="OOO14214.1"/>
    <property type="molecule type" value="Genomic_DNA"/>
</dbReference>
<sequence>MTAIFIAFELYLFQPERATIRKYSPHAYVPLFLFFSSSLSLSLLSKSTKLLIRKLPSQRLIREIAQDIKSDLRFQSSAIATLQESVEAYLVSLFEDTNPRAIHTKRVTIQSKDIQLATMQYRPARPRGPPAAPPGALLPVSMPNGTQPLNAAQLAAMQNPGMHPDISQMQLQLMSQGQPQNIQQQLLVEPQGERLSGICPRLYNKKNINRVPVDPHQARVFGLARKGSGNVDFRVAKVAVNTEPDRPRERIGYPIHAHCWVILDRVIGHEMVQKHLREFTRAVEAYWSQCTGVGRVELRRDSVIVNPPLDVAILIVDQIYGSRPCSLEMLRDTRNLLEAFQWKLPDTYWRTRCESRLVFEMDDLIRENRPVNWKEFCLGLEELLLDKDWFCNSGMRIRLRTLTSLGGIKECFLDLVGQQA</sequence>
<comment type="similarity">
    <text evidence="4">Belongs to the histone H3 family.</text>
</comment>
<dbReference type="InterPro" id="IPR000164">
    <property type="entry name" value="Histone_H3/CENP-A"/>
</dbReference>
<evidence type="ECO:0000256" key="2">
    <source>
        <dbReference type="ARBA" id="ARBA00004123"/>
    </source>
</evidence>
<gene>
    <name evidence="12" type="ORF">OAory_01028090</name>
</gene>
<evidence type="ECO:0000256" key="4">
    <source>
        <dbReference type="ARBA" id="ARBA00010343"/>
    </source>
</evidence>
<keyword evidence="9" id="KW-0539">Nucleus</keyword>
<dbReference type="GO" id="GO:0005634">
    <property type="term" value="C:nucleus"/>
    <property type="evidence" value="ECO:0007669"/>
    <property type="project" value="UniProtKB-SubCell"/>
</dbReference>
<dbReference type="Pfam" id="PF00125">
    <property type="entry name" value="Histone"/>
    <property type="match status" value="1"/>
</dbReference>
<name>A0A1S9DYU4_ASPOZ</name>
<dbReference type="OrthoDB" id="4524525at2759"/>
<dbReference type="Proteomes" id="UP000190312">
    <property type="component" value="Unassembled WGS sequence"/>
</dbReference>
<evidence type="ECO:0000256" key="7">
    <source>
        <dbReference type="ARBA" id="ARBA00022454"/>
    </source>
</evidence>
<dbReference type="eggNOG" id="KOG1745">
    <property type="taxonomic scope" value="Eukaryota"/>
</dbReference>
<protein>
    <recommendedName>
        <fullName evidence="6">Histone H3</fullName>
    </recommendedName>
</protein>
<dbReference type="Gene3D" id="1.10.20.10">
    <property type="entry name" value="Histone, subunit A"/>
    <property type="match status" value="1"/>
</dbReference>
<dbReference type="GO" id="GO:0030527">
    <property type="term" value="F:structural constituent of chromatin"/>
    <property type="evidence" value="ECO:0007669"/>
    <property type="project" value="InterPro"/>
</dbReference>
<evidence type="ECO:0000313" key="13">
    <source>
        <dbReference type="Proteomes" id="UP000190312"/>
    </source>
</evidence>
<evidence type="ECO:0000259" key="11">
    <source>
        <dbReference type="Pfam" id="PF00125"/>
    </source>
</evidence>
<evidence type="ECO:0000256" key="5">
    <source>
        <dbReference type="ARBA" id="ARBA00011538"/>
    </source>
</evidence>
<dbReference type="GO" id="GO:0046982">
    <property type="term" value="F:protein heterodimerization activity"/>
    <property type="evidence" value="ECO:0007669"/>
    <property type="project" value="InterPro"/>
</dbReference>
<evidence type="ECO:0000256" key="8">
    <source>
        <dbReference type="ARBA" id="ARBA00023125"/>
    </source>
</evidence>
<dbReference type="VEuPathDB" id="FungiDB:AO090023000662"/>
<comment type="function">
    <text evidence="1">Core component of nucleosome. Nucleosomes wrap and compact DNA into chromatin, limiting DNA accessibility to the cellular machineries which require DNA as a template. Histones thereby play a central role in transcription regulation, DNA repair, DNA replication and chromosomal stability. DNA accessibility is regulated via a complex set of post-translational modifications of histones, also called histone code, and nucleosome remodeling.</text>
</comment>
<reference evidence="12 13" key="1">
    <citation type="submission" date="2016-10" db="EMBL/GenBank/DDBJ databases">
        <title>Genome sequencing of Aspergillus oryzae BCC7051.</title>
        <authorList>
            <person name="Thammarongtham C."/>
            <person name="Vorapreeda T."/>
            <person name="Nookaew I."/>
            <person name="Srisuk T."/>
            <person name="Land M."/>
            <person name="Jeennor S."/>
            <person name="Laoteng K."/>
        </authorList>
    </citation>
    <scope>NUCLEOTIDE SEQUENCE [LARGE SCALE GENOMIC DNA]</scope>
    <source>
        <strain evidence="12 13">BCC7051</strain>
    </source>
</reference>
<dbReference type="AlphaFoldDB" id="A0A1S9DYU4"/>
<accession>A0A1S9DYU4</accession>
<evidence type="ECO:0000256" key="1">
    <source>
        <dbReference type="ARBA" id="ARBA00002001"/>
    </source>
</evidence>
<comment type="subunit">
    <text evidence="5">The nucleosome is a histone octamer containing two molecules each of H2A, H2B, H3 and H4 assembled in one H3-H4 heterotetramer and two H2A-H2B heterodimers. The octamer wraps approximately 147 bp of DNA.</text>
</comment>
<proteinExistence type="inferred from homology"/>
<dbReference type="FunFam" id="1.10.20.10:FF:000085">
    <property type="entry name" value="Histone H3.2"/>
    <property type="match status" value="1"/>
</dbReference>